<feature type="domain" description="Macro" evidence="1">
    <location>
        <begin position="3"/>
        <end position="38"/>
    </location>
</feature>
<dbReference type="InterPro" id="IPR043472">
    <property type="entry name" value="Macro_dom-like"/>
</dbReference>
<comment type="caution">
    <text evidence="2">The sequence shown here is derived from an EMBL/GenBank/DDBJ whole genome shotgun (WGS) entry which is preliminary data.</text>
</comment>
<name>A0A392TRW6_9FABA</name>
<dbReference type="InterPro" id="IPR002589">
    <property type="entry name" value="Macro_dom"/>
</dbReference>
<proteinExistence type="predicted"/>
<evidence type="ECO:0000313" key="3">
    <source>
        <dbReference type="Proteomes" id="UP000265520"/>
    </source>
</evidence>
<evidence type="ECO:0000259" key="1">
    <source>
        <dbReference type="Pfam" id="PF01661"/>
    </source>
</evidence>
<evidence type="ECO:0000313" key="2">
    <source>
        <dbReference type="EMBL" id="MCI62615.1"/>
    </source>
</evidence>
<dbReference type="Gene3D" id="3.40.220.10">
    <property type="entry name" value="Leucine Aminopeptidase, subunit E, domain 1"/>
    <property type="match status" value="1"/>
</dbReference>
<sequence length="49" mass="5343">MCRGFLLPASHVIHTVGPIYDVDSNPAASLASAYRSKILNYQFDFSGIV</sequence>
<dbReference type="Pfam" id="PF01661">
    <property type="entry name" value="Macro"/>
    <property type="match status" value="1"/>
</dbReference>
<organism evidence="2 3">
    <name type="scientific">Trifolium medium</name>
    <dbReference type="NCBI Taxonomy" id="97028"/>
    <lineage>
        <taxon>Eukaryota</taxon>
        <taxon>Viridiplantae</taxon>
        <taxon>Streptophyta</taxon>
        <taxon>Embryophyta</taxon>
        <taxon>Tracheophyta</taxon>
        <taxon>Spermatophyta</taxon>
        <taxon>Magnoliopsida</taxon>
        <taxon>eudicotyledons</taxon>
        <taxon>Gunneridae</taxon>
        <taxon>Pentapetalae</taxon>
        <taxon>rosids</taxon>
        <taxon>fabids</taxon>
        <taxon>Fabales</taxon>
        <taxon>Fabaceae</taxon>
        <taxon>Papilionoideae</taxon>
        <taxon>50 kb inversion clade</taxon>
        <taxon>NPAAA clade</taxon>
        <taxon>Hologalegina</taxon>
        <taxon>IRL clade</taxon>
        <taxon>Trifolieae</taxon>
        <taxon>Trifolium</taxon>
    </lineage>
</organism>
<keyword evidence="3" id="KW-1185">Reference proteome</keyword>
<dbReference type="Proteomes" id="UP000265520">
    <property type="component" value="Unassembled WGS sequence"/>
</dbReference>
<protein>
    <submittedName>
        <fullName evidence="2">O-acetyl-ADP-ribose deacetylase MACROD2</fullName>
    </submittedName>
</protein>
<reference evidence="2 3" key="1">
    <citation type="journal article" date="2018" name="Front. Plant Sci.">
        <title>Red Clover (Trifolium pratense) and Zigzag Clover (T. medium) - A Picture of Genomic Similarities and Differences.</title>
        <authorList>
            <person name="Dluhosova J."/>
            <person name="Istvanek J."/>
            <person name="Nedelnik J."/>
            <person name="Repkova J."/>
        </authorList>
    </citation>
    <scope>NUCLEOTIDE SEQUENCE [LARGE SCALE GENOMIC DNA]</scope>
    <source>
        <strain evidence="3">cv. 10/8</strain>
        <tissue evidence="2">Leaf</tissue>
    </source>
</reference>
<dbReference type="SUPFAM" id="SSF52949">
    <property type="entry name" value="Macro domain-like"/>
    <property type="match status" value="1"/>
</dbReference>
<accession>A0A392TRW6</accession>
<dbReference type="EMBL" id="LXQA010622047">
    <property type="protein sequence ID" value="MCI62615.1"/>
    <property type="molecule type" value="Genomic_DNA"/>
</dbReference>
<dbReference type="AlphaFoldDB" id="A0A392TRW6"/>